<dbReference type="EMBL" id="LCLS01000006">
    <property type="protein sequence ID" value="KKU22106.1"/>
    <property type="molecule type" value="Genomic_DNA"/>
</dbReference>
<keyword evidence="2" id="KW-0378">Hydrolase</keyword>
<dbReference type="GO" id="GO:0016787">
    <property type="term" value="F:hydrolase activity"/>
    <property type="evidence" value="ECO:0007669"/>
    <property type="project" value="UniProtKB-KW"/>
</dbReference>
<name>A0A0G1NNZ0_9BACT</name>
<reference evidence="2 3" key="1">
    <citation type="journal article" date="2015" name="Nature">
        <title>rRNA introns, odd ribosomes, and small enigmatic genomes across a large radiation of phyla.</title>
        <authorList>
            <person name="Brown C.T."/>
            <person name="Hug L.A."/>
            <person name="Thomas B.C."/>
            <person name="Sharon I."/>
            <person name="Castelle C.J."/>
            <person name="Singh A."/>
            <person name="Wilkins M.J."/>
            <person name="Williams K.H."/>
            <person name="Banfield J.F."/>
        </authorList>
    </citation>
    <scope>NUCLEOTIDE SEQUENCE [LARGE SCALE GENOMIC DNA]</scope>
</reference>
<gene>
    <name evidence="2" type="ORF">UX31_C0006G0018</name>
</gene>
<dbReference type="Pfam" id="PF00293">
    <property type="entry name" value="NUDIX"/>
    <property type="match status" value="1"/>
</dbReference>
<dbReference type="Proteomes" id="UP000034107">
    <property type="component" value="Unassembled WGS sequence"/>
</dbReference>
<evidence type="ECO:0000313" key="3">
    <source>
        <dbReference type="Proteomes" id="UP000034107"/>
    </source>
</evidence>
<dbReference type="SUPFAM" id="SSF55811">
    <property type="entry name" value="Nudix"/>
    <property type="match status" value="1"/>
</dbReference>
<proteinExistence type="predicted"/>
<evidence type="ECO:0000259" key="1">
    <source>
        <dbReference type="PROSITE" id="PS51462"/>
    </source>
</evidence>
<dbReference type="InterPro" id="IPR000086">
    <property type="entry name" value="NUDIX_hydrolase_dom"/>
</dbReference>
<protein>
    <submittedName>
        <fullName evidence="2">NUDIX hydrolase</fullName>
    </submittedName>
</protein>
<dbReference type="AlphaFoldDB" id="A0A0G1NNZ0"/>
<dbReference type="InterPro" id="IPR015797">
    <property type="entry name" value="NUDIX_hydrolase-like_dom_sf"/>
</dbReference>
<dbReference type="PROSITE" id="PS51462">
    <property type="entry name" value="NUDIX"/>
    <property type="match status" value="1"/>
</dbReference>
<dbReference type="Gene3D" id="3.90.79.10">
    <property type="entry name" value="Nucleoside Triphosphate Pyrophosphohydrolase"/>
    <property type="match status" value="1"/>
</dbReference>
<comment type="caution">
    <text evidence="2">The sequence shown here is derived from an EMBL/GenBank/DDBJ whole genome shotgun (WGS) entry which is preliminary data.</text>
</comment>
<sequence>MGMKPGIDYVGITTPFYCHDGKGNFLLHKRSKQCRDEQGRWDAGSGQLEFGMTVEENVLKEVMEEYGCSGEIQEQLPAHPILREQNGKKTHWIAISSFILVDPKDVKNNEPHKIDEIGWFKLSDFPEPLHTGFQHSLNTYRNFFDKYSS</sequence>
<feature type="domain" description="Nudix hydrolase" evidence="1">
    <location>
        <begin position="2"/>
        <end position="142"/>
    </location>
</feature>
<evidence type="ECO:0000313" key="2">
    <source>
        <dbReference type="EMBL" id="KKU22106.1"/>
    </source>
</evidence>
<organism evidence="2 3">
    <name type="scientific">Candidatus Nomurabacteria bacterium GW2011_GWA1_46_11</name>
    <dbReference type="NCBI Taxonomy" id="1618732"/>
    <lineage>
        <taxon>Bacteria</taxon>
        <taxon>Candidatus Nomuraibacteriota</taxon>
    </lineage>
</organism>
<accession>A0A0G1NNZ0</accession>